<dbReference type="AlphaFoldDB" id="A0A803Q845"/>
<proteinExistence type="predicted"/>
<dbReference type="Pfam" id="PF00078">
    <property type="entry name" value="RVT_1"/>
    <property type="match status" value="1"/>
</dbReference>
<protein>
    <recommendedName>
        <fullName evidence="2">Reverse transcriptase domain-containing protein</fullName>
    </recommendedName>
</protein>
<evidence type="ECO:0000256" key="1">
    <source>
        <dbReference type="SAM" id="MobiDB-lite"/>
    </source>
</evidence>
<dbReference type="PANTHER" id="PTHR33116:SF84">
    <property type="entry name" value="RNA-DIRECTED DNA POLYMERASE"/>
    <property type="match status" value="1"/>
</dbReference>
<feature type="region of interest" description="Disordered" evidence="1">
    <location>
        <begin position="1"/>
        <end position="22"/>
    </location>
</feature>
<dbReference type="SUPFAM" id="SSF56219">
    <property type="entry name" value="DNase I-like"/>
    <property type="match status" value="1"/>
</dbReference>
<reference evidence="3" key="1">
    <citation type="submission" date="2018-11" db="EMBL/GenBank/DDBJ databases">
        <authorList>
            <person name="Grassa J C."/>
        </authorList>
    </citation>
    <scope>NUCLEOTIDE SEQUENCE [LARGE SCALE GENOMIC DNA]</scope>
</reference>
<dbReference type="Proteomes" id="UP000596661">
    <property type="component" value="Chromosome 8"/>
</dbReference>
<dbReference type="Gramene" id="evm.model.08.1260">
    <property type="protein sequence ID" value="cds.evm.model.08.1260"/>
    <property type="gene ID" value="evm.TU.08.1260"/>
</dbReference>
<sequence length="698" mass="80826">MAKMRSKSQGKAKSASKKLRKKNITVTQSTTIVDSIDDASGIDLLEMSEEEENDLGLKDVFQQPLSPRSSLKLLQRQEEVQKDFLHFLCANDQWKPIVVDSVTKERDRLNYPRILIEAKMDQQFLGFIDFENEHGFSVQVGVKYEWKPVSCSHCSGLGHTTEKCRKNTKGKQEWVVKEDKRLKQKTIDEGGFMDVTKGYKVADTAATKETLKVDYAFQGLEQEEQQDSELGMIRDQPNERWCFSSNIAWHAGRKIVIAWNLLRFIVDIIRCTSQVMHLRIVTADGIFDSYLTVVYASNSRIERRELWRDVCELAPIGKWCLMGDFNEILSKEERIGHRHGEDRIYFKIDRILANQSWLNAYENAEATFLNEELFDHSPKVLTLYPHLNGGIKPFKYFRMWKSHSKYDRRLEEIWKQSIGGSKMFQVVSRMKLFKAVLKDINKEGYMDLQAFTAMAKANLDNIQTRLQQNPLDFELHNEEKVAWERYVKETIGDSIFQAVASFLENGKILKEINSVVITLVPKCITTPRFSLMFNGTLHGFFKSKRGLRQGDPISPLLFVIEMEYLSRLMRKIGDKDDFHDICIELKWNHLAIADDVILFSKGDERSVRYLLQALKLVSVTFRLQPNPSKTAIYCSNMEPAVVERLLKISSFSNQNFPFTYLGIPINAKKKSGRDSEILIEKMTARIRCWSSRNLSFCR</sequence>
<organism evidence="3 4">
    <name type="scientific">Cannabis sativa</name>
    <name type="common">Hemp</name>
    <name type="synonym">Marijuana</name>
    <dbReference type="NCBI Taxonomy" id="3483"/>
    <lineage>
        <taxon>Eukaryota</taxon>
        <taxon>Viridiplantae</taxon>
        <taxon>Streptophyta</taxon>
        <taxon>Embryophyta</taxon>
        <taxon>Tracheophyta</taxon>
        <taxon>Spermatophyta</taxon>
        <taxon>Magnoliopsida</taxon>
        <taxon>eudicotyledons</taxon>
        <taxon>Gunneridae</taxon>
        <taxon>Pentapetalae</taxon>
        <taxon>rosids</taxon>
        <taxon>fabids</taxon>
        <taxon>Rosales</taxon>
        <taxon>Cannabaceae</taxon>
        <taxon>Cannabis</taxon>
    </lineage>
</organism>
<dbReference type="PANTHER" id="PTHR33116">
    <property type="entry name" value="REVERSE TRANSCRIPTASE ZINC-BINDING DOMAIN-CONTAINING PROTEIN-RELATED-RELATED"/>
    <property type="match status" value="1"/>
</dbReference>
<evidence type="ECO:0000313" key="3">
    <source>
        <dbReference type="EnsemblPlants" id="cds.evm.model.08.1260"/>
    </source>
</evidence>
<accession>A0A803Q845</accession>
<dbReference type="InterPro" id="IPR036691">
    <property type="entry name" value="Endo/exonu/phosph_ase_sf"/>
</dbReference>
<dbReference type="SUPFAM" id="SSF56672">
    <property type="entry name" value="DNA/RNA polymerases"/>
    <property type="match status" value="1"/>
</dbReference>
<reference evidence="3" key="2">
    <citation type="submission" date="2021-03" db="UniProtKB">
        <authorList>
            <consortium name="EnsemblPlants"/>
        </authorList>
    </citation>
    <scope>IDENTIFICATION</scope>
</reference>
<dbReference type="EnsemblPlants" id="evm.model.08.1260">
    <property type="protein sequence ID" value="cds.evm.model.08.1260"/>
    <property type="gene ID" value="evm.TU.08.1260"/>
</dbReference>
<dbReference type="InterPro" id="IPR043502">
    <property type="entry name" value="DNA/RNA_pol_sf"/>
</dbReference>
<dbReference type="Gene3D" id="3.60.10.10">
    <property type="entry name" value="Endonuclease/exonuclease/phosphatase"/>
    <property type="match status" value="1"/>
</dbReference>
<keyword evidence="4" id="KW-1185">Reference proteome</keyword>
<evidence type="ECO:0000313" key="4">
    <source>
        <dbReference type="Proteomes" id="UP000596661"/>
    </source>
</evidence>
<evidence type="ECO:0000259" key="2">
    <source>
        <dbReference type="PROSITE" id="PS50878"/>
    </source>
</evidence>
<feature type="domain" description="Reverse transcriptase" evidence="2">
    <location>
        <begin position="365"/>
        <end position="665"/>
    </location>
</feature>
<dbReference type="PROSITE" id="PS50878">
    <property type="entry name" value="RT_POL"/>
    <property type="match status" value="1"/>
</dbReference>
<name>A0A803Q845_CANSA</name>
<dbReference type="InterPro" id="IPR000477">
    <property type="entry name" value="RT_dom"/>
</dbReference>
<dbReference type="EMBL" id="UZAU01000706">
    <property type="status" value="NOT_ANNOTATED_CDS"/>
    <property type="molecule type" value="Genomic_DNA"/>
</dbReference>